<evidence type="ECO:0000256" key="8">
    <source>
        <dbReference type="ARBA" id="ARBA00022989"/>
    </source>
</evidence>
<reference evidence="14" key="2">
    <citation type="submission" date="2025-08" db="UniProtKB">
        <authorList>
            <consortium name="RefSeq"/>
        </authorList>
    </citation>
    <scope>IDENTIFICATION</scope>
    <source>
        <tissue evidence="14">Leaf</tissue>
    </source>
</reference>
<keyword evidence="5 12" id="KW-0812">Transmembrane</keyword>
<evidence type="ECO:0000256" key="11">
    <source>
        <dbReference type="SAM" id="MobiDB-lite"/>
    </source>
</evidence>
<keyword evidence="13" id="KW-1185">Reference proteome</keyword>
<dbReference type="AlphaFoldDB" id="A0A6J0JAX5"/>
<dbReference type="InterPro" id="IPR011990">
    <property type="entry name" value="TPR-like_helical_dom_sf"/>
</dbReference>
<evidence type="ECO:0000256" key="4">
    <source>
        <dbReference type="ARBA" id="ARBA00022448"/>
    </source>
</evidence>
<keyword evidence="6" id="KW-1000">Mitochondrion outer membrane</keyword>
<dbReference type="GO" id="GO:0045040">
    <property type="term" value="P:protein insertion into mitochondrial outer membrane"/>
    <property type="evidence" value="ECO:0007669"/>
    <property type="project" value="InterPro"/>
</dbReference>
<gene>
    <name evidence="14" type="primary">LOC108805280</name>
</gene>
<dbReference type="SUPFAM" id="SSF48452">
    <property type="entry name" value="TPR-like"/>
    <property type="match status" value="1"/>
</dbReference>
<keyword evidence="7" id="KW-0653">Protein transport</keyword>
<feature type="transmembrane region" description="Helical" evidence="12">
    <location>
        <begin position="182"/>
        <end position="202"/>
    </location>
</feature>
<comment type="function">
    <text evidence="1">Central component of the receptor complex responsible for the recognition and translocation of cytosolically synthesized mitochondrial preproteins. Together with TOM22 functions as the transit peptide receptor at the surface of the mitochondrion outer membrane and facilitates the movement of preproteins into the translocation pore.</text>
</comment>
<comment type="subcellular location">
    <subcellularLocation>
        <location evidence="2">Mitochondrion outer membrane</location>
        <topology evidence="2">Single-pass membrane protein</topology>
    </subcellularLocation>
</comment>
<dbReference type="GeneID" id="108805280"/>
<proteinExistence type="inferred from homology"/>
<reference evidence="13" key="1">
    <citation type="journal article" date="2019" name="Database">
        <title>The radish genome database (RadishGD): an integrated information resource for radish genomics.</title>
        <authorList>
            <person name="Yu H.J."/>
            <person name="Baek S."/>
            <person name="Lee Y.J."/>
            <person name="Cho A."/>
            <person name="Mun J.H."/>
        </authorList>
    </citation>
    <scope>NUCLEOTIDE SEQUENCE [LARGE SCALE GENOMIC DNA]</scope>
    <source>
        <strain evidence="13">cv. WK10039</strain>
    </source>
</reference>
<keyword evidence="8 12" id="KW-1133">Transmembrane helix</keyword>
<keyword evidence="4" id="KW-0813">Transport</keyword>
<evidence type="ECO:0000256" key="1">
    <source>
        <dbReference type="ARBA" id="ARBA00003450"/>
    </source>
</evidence>
<evidence type="ECO:0000256" key="3">
    <source>
        <dbReference type="ARBA" id="ARBA00005792"/>
    </source>
</evidence>
<evidence type="ECO:0000256" key="7">
    <source>
        <dbReference type="ARBA" id="ARBA00022927"/>
    </source>
</evidence>
<accession>A0A6J0JAX5</accession>
<dbReference type="InterPro" id="IPR010547">
    <property type="entry name" value="TOM20_imprt_rcpt"/>
</dbReference>
<feature type="region of interest" description="Disordered" evidence="11">
    <location>
        <begin position="148"/>
        <end position="176"/>
    </location>
</feature>
<keyword evidence="14" id="KW-0675">Receptor</keyword>
<dbReference type="PANTHER" id="PTHR32409">
    <property type="entry name" value="MITOCHONDRIAL IMPORT RECEPTOR SUBUNIT TOM20-1-RELATED"/>
    <property type="match status" value="1"/>
</dbReference>
<dbReference type="GO" id="GO:0015031">
    <property type="term" value="P:protein transport"/>
    <property type="evidence" value="ECO:0007669"/>
    <property type="project" value="UniProtKB-KW"/>
</dbReference>
<keyword evidence="10 12" id="KW-0472">Membrane</keyword>
<dbReference type="Pfam" id="PF06552">
    <property type="entry name" value="TOM20_plant"/>
    <property type="match status" value="1"/>
</dbReference>
<name>A0A6J0JAX5_RAPSA</name>
<evidence type="ECO:0000256" key="6">
    <source>
        <dbReference type="ARBA" id="ARBA00022787"/>
    </source>
</evidence>
<evidence type="ECO:0000256" key="5">
    <source>
        <dbReference type="ARBA" id="ARBA00022692"/>
    </source>
</evidence>
<sequence length="214" mass="23068">MEFTPADFDRLMMVDLARNACEEQYMKDPLDSENLLKWGGALLELSQFQSVADAKLMLDVALSKFEEVLKINPGKHGALWCLGNAYSSQAFLNPDSDEAQALFDKAADYFQRAETLDPGNEMYLKSMEVATEGPKLHKEIHKHGGMIQQALAGGGGGGGGPSASSNASGGGKKNKKKKNNDFTYDVCGWIILAFGIVAWVGMAKSLGPPPPPAR</sequence>
<dbReference type="GO" id="GO:0005742">
    <property type="term" value="C:mitochondrial outer membrane translocase complex"/>
    <property type="evidence" value="ECO:0007669"/>
    <property type="project" value="InterPro"/>
</dbReference>
<dbReference type="PANTHER" id="PTHR32409:SF9">
    <property type="entry name" value="GENOME ASSEMBLY, CHROMOSOME: A07"/>
    <property type="match status" value="1"/>
</dbReference>
<evidence type="ECO:0000256" key="10">
    <source>
        <dbReference type="ARBA" id="ARBA00023136"/>
    </source>
</evidence>
<feature type="compositionally biased region" description="Gly residues" evidence="11">
    <location>
        <begin position="152"/>
        <end position="161"/>
    </location>
</feature>
<evidence type="ECO:0000256" key="12">
    <source>
        <dbReference type="SAM" id="Phobius"/>
    </source>
</evidence>
<comment type="similarity">
    <text evidence="3">Belongs to the Tom20 family.</text>
</comment>
<protein>
    <submittedName>
        <fullName evidence="14">Mitochondrial import receptor subunit TOM20-2</fullName>
    </submittedName>
</protein>
<dbReference type="Gene3D" id="1.25.40.10">
    <property type="entry name" value="Tetratricopeptide repeat domain"/>
    <property type="match status" value="1"/>
</dbReference>
<evidence type="ECO:0000313" key="13">
    <source>
        <dbReference type="Proteomes" id="UP000504610"/>
    </source>
</evidence>
<dbReference type="KEGG" id="rsz:108805280"/>
<evidence type="ECO:0000256" key="2">
    <source>
        <dbReference type="ARBA" id="ARBA00004572"/>
    </source>
</evidence>
<dbReference type="RefSeq" id="XP_018432790.1">
    <property type="nucleotide sequence ID" value="XM_018577288.2"/>
</dbReference>
<keyword evidence="9" id="KW-0496">Mitochondrion</keyword>
<organism evidence="13 14">
    <name type="scientific">Raphanus sativus</name>
    <name type="common">Radish</name>
    <name type="synonym">Raphanus raphanistrum var. sativus</name>
    <dbReference type="NCBI Taxonomy" id="3726"/>
    <lineage>
        <taxon>Eukaryota</taxon>
        <taxon>Viridiplantae</taxon>
        <taxon>Streptophyta</taxon>
        <taxon>Embryophyta</taxon>
        <taxon>Tracheophyta</taxon>
        <taxon>Spermatophyta</taxon>
        <taxon>Magnoliopsida</taxon>
        <taxon>eudicotyledons</taxon>
        <taxon>Gunneridae</taxon>
        <taxon>Pentapetalae</taxon>
        <taxon>rosids</taxon>
        <taxon>malvids</taxon>
        <taxon>Brassicales</taxon>
        <taxon>Brassicaceae</taxon>
        <taxon>Brassiceae</taxon>
        <taxon>Raphanus</taxon>
    </lineage>
</organism>
<evidence type="ECO:0000313" key="14">
    <source>
        <dbReference type="RefSeq" id="XP_018432790.1"/>
    </source>
</evidence>
<dbReference type="OrthoDB" id="1056333at2759"/>
<evidence type="ECO:0000256" key="9">
    <source>
        <dbReference type="ARBA" id="ARBA00023128"/>
    </source>
</evidence>
<dbReference type="Proteomes" id="UP000504610">
    <property type="component" value="Chromosome 5"/>
</dbReference>